<keyword evidence="4" id="KW-0269">Exonuclease</keyword>
<dbReference type="Pfam" id="PF02601">
    <property type="entry name" value="Exonuc_VII_L"/>
    <property type="match status" value="1"/>
</dbReference>
<dbReference type="GO" id="GO:0009318">
    <property type="term" value="C:exodeoxyribonuclease VII complex"/>
    <property type="evidence" value="ECO:0007669"/>
    <property type="project" value="InterPro"/>
</dbReference>
<dbReference type="GO" id="GO:0006308">
    <property type="term" value="P:DNA catabolic process"/>
    <property type="evidence" value="ECO:0007669"/>
    <property type="project" value="InterPro"/>
</dbReference>
<evidence type="ECO:0000256" key="2">
    <source>
        <dbReference type="ARBA" id="ARBA00022722"/>
    </source>
</evidence>
<dbReference type="InterPro" id="IPR003753">
    <property type="entry name" value="Exonuc_VII_L"/>
</dbReference>
<feature type="coiled-coil region" evidence="5">
    <location>
        <begin position="252"/>
        <end position="279"/>
    </location>
</feature>
<sequence length="383" mass="43651">MNEEEYSVSSLGIEINKILKNRTVDVIGEVTDMKRFNTATYFKLKDDEAIINSTFFKQIDIKNGDKVKINGKLNYYLKYGTLQINGNNITNIGVGLGIQEQEKIKKKYEKMGYFNNKKKLPSSVRNIGVVTSREGAVIKDIIYALRENNFNGNLYLYSCNVQGVNCPSSVSNGIKYFDDLPEIDVILIARGGGSFDELSGFSHPKILEALYKSSKYTITAVGHETDTMLCDEVSNYRCPTPSIAGTTLADINNSGFKKIQAIENQLKDIKNEISQKLYKYKKMVWQYKSKLHENPVKEILQKLDTYLSKSKKLIIDKITKLQNYKRNISTQLELCDINIQLEKGFVLYLDENGNIIKIKNGVTYNNIYMISAEGKFFKKKLKI</sequence>
<protein>
    <recommendedName>
        <fullName evidence="9">Exonuclease VII large subunit C-terminal domain-containing protein</fullName>
    </recommendedName>
</protein>
<organism evidence="8">
    <name type="scientific">viral metagenome</name>
    <dbReference type="NCBI Taxonomy" id="1070528"/>
    <lineage>
        <taxon>unclassified sequences</taxon>
        <taxon>metagenomes</taxon>
        <taxon>organismal metagenomes</taxon>
    </lineage>
</organism>
<dbReference type="NCBIfam" id="TIGR00237">
    <property type="entry name" value="xseA"/>
    <property type="match status" value="1"/>
</dbReference>
<dbReference type="AlphaFoldDB" id="A0A6C0DXP0"/>
<name>A0A6C0DXP0_9ZZZZ</name>
<evidence type="ECO:0000256" key="1">
    <source>
        <dbReference type="ARBA" id="ARBA00022490"/>
    </source>
</evidence>
<accession>A0A6C0DXP0</accession>
<evidence type="ECO:0008006" key="9">
    <source>
        <dbReference type="Google" id="ProtNLM"/>
    </source>
</evidence>
<dbReference type="InterPro" id="IPR020579">
    <property type="entry name" value="Exonuc_VII_lsu_C"/>
</dbReference>
<keyword evidence="3" id="KW-0378">Hydrolase</keyword>
<keyword evidence="1" id="KW-0963">Cytoplasm</keyword>
<proteinExistence type="predicted"/>
<dbReference type="GO" id="GO:0003676">
    <property type="term" value="F:nucleic acid binding"/>
    <property type="evidence" value="ECO:0007669"/>
    <property type="project" value="InterPro"/>
</dbReference>
<dbReference type="PANTHER" id="PTHR30008">
    <property type="entry name" value="EXODEOXYRIBONUCLEASE 7 LARGE SUBUNIT"/>
    <property type="match status" value="1"/>
</dbReference>
<dbReference type="PANTHER" id="PTHR30008:SF0">
    <property type="entry name" value="EXODEOXYRIBONUCLEASE 7 LARGE SUBUNIT"/>
    <property type="match status" value="1"/>
</dbReference>
<evidence type="ECO:0000259" key="7">
    <source>
        <dbReference type="Pfam" id="PF13742"/>
    </source>
</evidence>
<evidence type="ECO:0000259" key="6">
    <source>
        <dbReference type="Pfam" id="PF02601"/>
    </source>
</evidence>
<evidence type="ECO:0000256" key="4">
    <source>
        <dbReference type="ARBA" id="ARBA00022839"/>
    </source>
</evidence>
<keyword evidence="5" id="KW-0175">Coiled coil</keyword>
<dbReference type="InterPro" id="IPR025824">
    <property type="entry name" value="OB-fold_nuc-bd_dom"/>
</dbReference>
<evidence type="ECO:0000313" key="8">
    <source>
        <dbReference type="EMBL" id="QHT21637.1"/>
    </source>
</evidence>
<dbReference type="EMBL" id="MN739696">
    <property type="protein sequence ID" value="QHT21637.1"/>
    <property type="molecule type" value="Genomic_DNA"/>
</dbReference>
<dbReference type="GO" id="GO:0008855">
    <property type="term" value="F:exodeoxyribonuclease VII activity"/>
    <property type="evidence" value="ECO:0007669"/>
    <property type="project" value="InterPro"/>
</dbReference>
<evidence type="ECO:0000256" key="5">
    <source>
        <dbReference type="SAM" id="Coils"/>
    </source>
</evidence>
<feature type="domain" description="Exonuclease VII large subunit C-terminal" evidence="6">
    <location>
        <begin position="115"/>
        <end position="269"/>
    </location>
</feature>
<reference evidence="8" key="1">
    <citation type="journal article" date="2020" name="Nature">
        <title>Giant virus diversity and host interactions through global metagenomics.</title>
        <authorList>
            <person name="Schulz F."/>
            <person name="Roux S."/>
            <person name="Paez-Espino D."/>
            <person name="Jungbluth S."/>
            <person name="Walsh D.A."/>
            <person name="Denef V.J."/>
            <person name="McMahon K.D."/>
            <person name="Konstantinidis K.T."/>
            <person name="Eloe-Fadrosh E.A."/>
            <person name="Kyrpides N.C."/>
            <person name="Woyke T."/>
        </authorList>
    </citation>
    <scope>NUCLEOTIDE SEQUENCE</scope>
    <source>
        <strain evidence="8">GVMAG-M-3300023179-103</strain>
    </source>
</reference>
<dbReference type="CDD" id="cd04489">
    <property type="entry name" value="ExoVII_LU_OBF"/>
    <property type="match status" value="1"/>
</dbReference>
<evidence type="ECO:0000256" key="3">
    <source>
        <dbReference type="ARBA" id="ARBA00022801"/>
    </source>
</evidence>
<dbReference type="Pfam" id="PF13742">
    <property type="entry name" value="tRNA_anti_2"/>
    <property type="match status" value="1"/>
</dbReference>
<keyword evidence="2" id="KW-0540">Nuclease</keyword>
<feature type="domain" description="OB-fold nucleic acid binding" evidence="7">
    <location>
        <begin position="6"/>
        <end position="89"/>
    </location>
</feature>